<dbReference type="RefSeq" id="WP_114065287.1">
    <property type="nucleotide sequence ID" value="NZ_CP030850.1"/>
</dbReference>
<organism evidence="1 2">
    <name type="scientific">Runella rosea</name>
    <dbReference type="NCBI Taxonomy" id="2259595"/>
    <lineage>
        <taxon>Bacteria</taxon>
        <taxon>Pseudomonadati</taxon>
        <taxon>Bacteroidota</taxon>
        <taxon>Cytophagia</taxon>
        <taxon>Cytophagales</taxon>
        <taxon>Spirosomataceae</taxon>
        <taxon>Runella</taxon>
    </lineage>
</organism>
<keyword evidence="2" id="KW-1185">Reference proteome</keyword>
<name>A0A344TCX9_9BACT</name>
<dbReference type="OrthoDB" id="24355at2"/>
<evidence type="ECO:0000313" key="2">
    <source>
        <dbReference type="Proteomes" id="UP000251993"/>
    </source>
</evidence>
<dbReference type="Proteomes" id="UP000251993">
    <property type="component" value="Chromosome"/>
</dbReference>
<dbReference type="KEGG" id="run:DR864_01520"/>
<evidence type="ECO:0000313" key="1">
    <source>
        <dbReference type="EMBL" id="AXE16500.1"/>
    </source>
</evidence>
<proteinExistence type="predicted"/>
<dbReference type="EMBL" id="CP030850">
    <property type="protein sequence ID" value="AXE16500.1"/>
    <property type="molecule type" value="Genomic_DNA"/>
</dbReference>
<dbReference type="AlphaFoldDB" id="A0A344TCX9"/>
<accession>A0A344TCX9</accession>
<dbReference type="Pfam" id="PF05834">
    <property type="entry name" value="Lycopene_cycl"/>
    <property type="match status" value="1"/>
</dbReference>
<protein>
    <submittedName>
        <fullName evidence="1">Lycopene cyclase</fullName>
    </submittedName>
</protein>
<dbReference type="SUPFAM" id="SSF51905">
    <property type="entry name" value="FAD/NAD(P)-binding domain"/>
    <property type="match status" value="1"/>
</dbReference>
<dbReference type="Gene3D" id="3.50.50.60">
    <property type="entry name" value="FAD/NAD(P)-binding domain"/>
    <property type="match status" value="1"/>
</dbReference>
<dbReference type="InterPro" id="IPR036188">
    <property type="entry name" value="FAD/NAD-bd_sf"/>
</dbReference>
<reference evidence="1 2" key="1">
    <citation type="submission" date="2018-07" db="EMBL/GenBank/DDBJ databases">
        <title>Genome sequencing of Runella.</title>
        <authorList>
            <person name="Baek M.-G."/>
            <person name="Yi H."/>
        </authorList>
    </citation>
    <scope>NUCLEOTIDE SEQUENCE [LARGE SCALE GENOMIC DNA]</scope>
    <source>
        <strain evidence="1 2">HYN0085</strain>
    </source>
</reference>
<gene>
    <name evidence="1" type="ORF">DR864_01520</name>
</gene>
<sequence length="385" mass="44894">MQKYDFIIAGGGLAGLSLAYYMNQTVLREKSILIIDQDTKTKNDRTWCFWEKDNQSPFDEIVHRKWQKVFFHGTNFSSSLDLGDYSYKWLRGIDFYDFVKVDLAGNPNIKFVNERIERLKDTPDGGFIITDKDQYLGEYVFDSIKPLRLDLDDCHNMLQHFKGWEIITDKPVFDPECPTMMDYRVEQKGIGVRFMYVLPESPTRAMIEYTVFSDSLLSPTEYDFELHQYIREFLKVENFSIEHEEFGVIPMTDEPTPQHIGQHVVRIGTAGGYVKASTGYAFQRTQRFTQELVRNLVTVGKPLHEPKKFRQRFKELLDSTLLNVLLKNRASGKDVFTALYKKNPTPRLFAFLDEDTTLLEDLKIMSTVPLWAFTKGAFDALRKRI</sequence>